<gene>
    <name evidence="3" type="ORF">AB6A40_007449</name>
</gene>
<sequence>MCSSTFRPSAELFVVTLHYTKTFTCLPKATNGNALNDSAQNVLQRGLEALNELAPESEDGTDEIKKLDSQLDHLNHYMDKVEERIRAHNEKLMDTLRHQKEQREKRRQSFHERMQLSQQEDDDFQRQISSLLNRVDISKNRASMYDIISTMEIPKISKK</sequence>
<protein>
    <submittedName>
        <fullName evidence="3">Uncharacterized protein</fullName>
    </submittedName>
</protein>
<comment type="caution">
    <text evidence="3">The sequence shown here is derived from an EMBL/GenBank/DDBJ whole genome shotgun (WGS) entry which is preliminary data.</text>
</comment>
<keyword evidence="1" id="KW-0175">Coiled coil</keyword>
<dbReference type="AlphaFoldDB" id="A0ABD6EMH0"/>
<name>A0ABD6EMH0_9BILA</name>
<dbReference type="EMBL" id="JBGFUD010006009">
    <property type="protein sequence ID" value="MFH4980740.1"/>
    <property type="molecule type" value="Genomic_DNA"/>
</dbReference>
<accession>A0ABD6EMH0</accession>
<evidence type="ECO:0000256" key="1">
    <source>
        <dbReference type="SAM" id="Coils"/>
    </source>
</evidence>
<feature type="coiled-coil region" evidence="1">
    <location>
        <begin position="64"/>
        <end position="98"/>
    </location>
</feature>
<proteinExistence type="predicted"/>
<keyword evidence="4" id="KW-1185">Reference proteome</keyword>
<organism evidence="3 4">
    <name type="scientific">Gnathostoma spinigerum</name>
    <dbReference type="NCBI Taxonomy" id="75299"/>
    <lineage>
        <taxon>Eukaryota</taxon>
        <taxon>Metazoa</taxon>
        <taxon>Ecdysozoa</taxon>
        <taxon>Nematoda</taxon>
        <taxon>Chromadorea</taxon>
        <taxon>Rhabditida</taxon>
        <taxon>Spirurina</taxon>
        <taxon>Gnathostomatomorpha</taxon>
        <taxon>Gnathostomatoidea</taxon>
        <taxon>Gnathostomatidae</taxon>
        <taxon>Gnathostoma</taxon>
    </lineage>
</organism>
<dbReference type="Proteomes" id="UP001608902">
    <property type="component" value="Unassembled WGS sequence"/>
</dbReference>
<evidence type="ECO:0000256" key="2">
    <source>
        <dbReference type="SAM" id="MobiDB-lite"/>
    </source>
</evidence>
<reference evidence="3 4" key="1">
    <citation type="submission" date="2024-08" db="EMBL/GenBank/DDBJ databases">
        <title>Gnathostoma spinigerum genome.</title>
        <authorList>
            <person name="Gonzalez-Bertolin B."/>
            <person name="Monzon S."/>
            <person name="Zaballos A."/>
            <person name="Jimenez P."/>
            <person name="Dekumyoy P."/>
            <person name="Varona S."/>
            <person name="Cuesta I."/>
            <person name="Sumanam S."/>
            <person name="Adisakwattana P."/>
            <person name="Gasser R.B."/>
            <person name="Hernandez-Gonzalez A."/>
            <person name="Young N.D."/>
            <person name="Perteguer M.J."/>
        </authorList>
    </citation>
    <scope>NUCLEOTIDE SEQUENCE [LARGE SCALE GENOMIC DNA]</scope>
    <source>
        <strain evidence="3">AL3</strain>
        <tissue evidence="3">Liver</tissue>
    </source>
</reference>
<feature type="region of interest" description="Disordered" evidence="2">
    <location>
        <begin position="99"/>
        <end position="122"/>
    </location>
</feature>
<evidence type="ECO:0000313" key="4">
    <source>
        <dbReference type="Proteomes" id="UP001608902"/>
    </source>
</evidence>
<feature type="compositionally biased region" description="Basic and acidic residues" evidence="2">
    <location>
        <begin position="99"/>
        <end position="114"/>
    </location>
</feature>
<evidence type="ECO:0000313" key="3">
    <source>
        <dbReference type="EMBL" id="MFH4980740.1"/>
    </source>
</evidence>